<gene>
    <name evidence="2" type="ORF">CFK40_18245</name>
</gene>
<feature type="transmembrane region" description="Helical" evidence="1">
    <location>
        <begin position="57"/>
        <end position="75"/>
    </location>
</feature>
<dbReference type="AlphaFoldDB" id="A0A221MGS7"/>
<name>A0A221MGS7_9BACI</name>
<keyword evidence="1" id="KW-0812">Transmembrane</keyword>
<keyword evidence="3" id="KW-1185">Reference proteome</keyword>
<proteinExistence type="predicted"/>
<evidence type="ECO:0000256" key="1">
    <source>
        <dbReference type="SAM" id="Phobius"/>
    </source>
</evidence>
<accession>A0A221MGS7</accession>
<reference evidence="2 3" key="1">
    <citation type="journal article" date="2003" name="Int. J. Syst. Evol. Microbiol.">
        <title>Virgibacillus carmonensis sp. nov., Virgibacillus necropolis sp. nov. and Virgibacillus picturae sp. nov., three novel species isolated from deteriorated mural paintings, transfer of the species of the genus salibacillus to Virgibacillus, as Virgibacillus marismortui comb. nov. and Virgibacillus salexigens comb. nov., and emended description of the genus Virgibacillus.</title>
        <authorList>
            <person name="Heyrman J."/>
            <person name="Logan N.A."/>
            <person name="Busse H.J."/>
            <person name="Balcaen A."/>
            <person name="Lebbe L."/>
            <person name="Rodriguez-Diaz M."/>
            <person name="Swings J."/>
            <person name="De Vos P."/>
        </authorList>
    </citation>
    <scope>NUCLEOTIDE SEQUENCE [LARGE SCALE GENOMIC DNA]</scope>
    <source>
        <strain evidence="2 3">LMG 19488</strain>
    </source>
</reference>
<keyword evidence="1" id="KW-1133">Transmembrane helix</keyword>
<dbReference type="EMBL" id="CP022437">
    <property type="protein sequence ID" value="ASN06822.1"/>
    <property type="molecule type" value="Genomic_DNA"/>
</dbReference>
<protein>
    <submittedName>
        <fullName evidence="2">Uncharacterized protein</fullName>
    </submittedName>
</protein>
<evidence type="ECO:0000313" key="3">
    <source>
        <dbReference type="Proteomes" id="UP000204391"/>
    </source>
</evidence>
<dbReference type="Proteomes" id="UP000204391">
    <property type="component" value="Chromosome"/>
</dbReference>
<dbReference type="KEGG" id="vne:CFK40_18245"/>
<organism evidence="2 3">
    <name type="scientific">Virgibacillus necropolis</name>
    <dbReference type="NCBI Taxonomy" id="163877"/>
    <lineage>
        <taxon>Bacteria</taxon>
        <taxon>Bacillati</taxon>
        <taxon>Bacillota</taxon>
        <taxon>Bacilli</taxon>
        <taxon>Bacillales</taxon>
        <taxon>Bacillaceae</taxon>
        <taxon>Virgibacillus</taxon>
    </lineage>
</organism>
<keyword evidence="1" id="KW-0472">Membrane</keyword>
<sequence length="126" mass="14949">MTVPRPNILESSRSPRKIEDLPPHRNTCKTGDQLSEGLLSKVTENDYRYEITVSGKVVLQMLSVILVIIGMIMYFNNRLYLENQLPDGMWKFYRIRQSNNSVFIRNLGSKKLYKFFKILYKFKYRC</sequence>
<evidence type="ECO:0000313" key="2">
    <source>
        <dbReference type="EMBL" id="ASN06822.1"/>
    </source>
</evidence>